<gene>
    <name evidence="8" type="ORF">CISIN_1g037310mg</name>
</gene>
<evidence type="ECO:0000256" key="3">
    <source>
        <dbReference type="ARBA" id="ARBA00022737"/>
    </source>
</evidence>
<dbReference type="FunFam" id="1.10.10.10:FF:000322">
    <property type="entry name" value="Probable disease resistance protein At1g63360"/>
    <property type="match status" value="1"/>
</dbReference>
<dbReference type="PANTHER" id="PTHR33463:SF220">
    <property type="entry name" value="NB-ARC DOMAIN-CONTAINING PROTEIN"/>
    <property type="match status" value="1"/>
</dbReference>
<comment type="similarity">
    <text evidence="1">Belongs to the disease resistance NB-LRR family.</text>
</comment>
<dbReference type="PRINTS" id="PR00364">
    <property type="entry name" value="DISEASERSIST"/>
</dbReference>
<evidence type="ECO:0000256" key="4">
    <source>
        <dbReference type="ARBA" id="ARBA00022741"/>
    </source>
</evidence>
<dbReference type="SMR" id="A0A067EG81"/>
<reference evidence="8 9" key="1">
    <citation type="submission" date="2014-04" db="EMBL/GenBank/DDBJ databases">
        <authorList>
            <consortium name="International Citrus Genome Consortium"/>
            <person name="Gmitter F."/>
            <person name="Chen C."/>
            <person name="Farmerie W."/>
            <person name="Harkins T."/>
            <person name="Desany B."/>
            <person name="Mohiuddin M."/>
            <person name="Kodira C."/>
            <person name="Borodovsky M."/>
            <person name="Lomsadze A."/>
            <person name="Burns P."/>
            <person name="Jenkins J."/>
            <person name="Prochnik S."/>
            <person name="Shu S."/>
            <person name="Chapman J."/>
            <person name="Pitluck S."/>
            <person name="Schmutz J."/>
            <person name="Rokhsar D."/>
        </authorList>
    </citation>
    <scope>NUCLEOTIDE SEQUENCE</scope>
</reference>
<dbReference type="Gene3D" id="1.10.10.10">
    <property type="entry name" value="Winged helix-like DNA-binding domain superfamily/Winged helix DNA-binding domain"/>
    <property type="match status" value="1"/>
</dbReference>
<dbReference type="Gene3D" id="3.40.50.300">
    <property type="entry name" value="P-loop containing nucleotide triphosphate hydrolases"/>
    <property type="match status" value="1"/>
</dbReference>
<name>A0A067EG81_CITSI</name>
<keyword evidence="6" id="KW-0067">ATP-binding</keyword>
<keyword evidence="3" id="KW-0677">Repeat</keyword>
<dbReference type="InterPro" id="IPR042197">
    <property type="entry name" value="Apaf_helical"/>
</dbReference>
<dbReference type="InterPro" id="IPR058922">
    <property type="entry name" value="WHD_DRP"/>
</dbReference>
<dbReference type="SUPFAM" id="SSF52058">
    <property type="entry name" value="L domain-like"/>
    <property type="match status" value="1"/>
</dbReference>
<dbReference type="EMBL" id="KK785025">
    <property type="protein sequence ID" value="KDO52920.1"/>
    <property type="molecule type" value="Genomic_DNA"/>
</dbReference>
<accession>A0A067EG81</accession>
<dbReference type="InterPro" id="IPR032675">
    <property type="entry name" value="LRR_dom_sf"/>
</dbReference>
<keyword evidence="5" id="KW-0611">Plant defense</keyword>
<evidence type="ECO:0000313" key="9">
    <source>
        <dbReference type="Proteomes" id="UP000027120"/>
    </source>
</evidence>
<evidence type="ECO:0000256" key="1">
    <source>
        <dbReference type="ARBA" id="ARBA00008894"/>
    </source>
</evidence>
<dbReference type="InterPro" id="IPR050905">
    <property type="entry name" value="Plant_NBS-LRR"/>
</dbReference>
<dbReference type="InterPro" id="IPR036388">
    <property type="entry name" value="WH-like_DNA-bd_sf"/>
</dbReference>
<dbReference type="GO" id="GO:0005524">
    <property type="term" value="F:ATP binding"/>
    <property type="evidence" value="ECO:0007669"/>
    <property type="project" value="UniProtKB-KW"/>
</dbReference>
<sequence>MEEEVGILGLYGMGGVGKTTLLTLINNKFFDTPNDFDLVIWVVVSKDLQLKRIQDCIARKIGLFSRSWNSKSLLEKAEDIFKVMKRKKFVLLLDDIWEPVDLAQVGLLVPSATRASNKVVFTTLEFEIGGQMEAHKSFEVECLGYDDSWKLFEVKVGRDTLDSHPDIPELAKTVVKECGGLPLALITVGRAMASKKTPREWEHAIEVLSSSAFKFSSLAKKLYSSLKLSYDFLPDDASRFCLLYCSLFPEDYRISIEDLIDCWICEGLLDEYDGIRARNQGYSLICTLLHACLLEKEEENCVKMHDVIRDMALWIASTIDEKEKFLVLAGVGLQNAPGIGLWKEVTRMSLMQIRIRRLLESSSSPHLQTLFLGSNDLNEVNRDFFQFMASLRVLTLSDGSLPGHLLTGISNLVSLQHLDPARSKIRRLPMELKYLVHLKRLNLEFTRLTRIPQEVISNLKMLRVLRMYECGSDKQEGDSILIGGREVLVVEILSLQHLNVLTVTLESFCALRMLLDSPRLQSLSTPSLCLKHCCQSELLVFNQRRSLLQNICISYSKLKHLTWLIVAPNLKHVRISSCLDLEEIISVEKLGEVSPEVMHNLIPLARIEYLILEDLKNLKSIHSSALPFPHLQSLRSCLLIASADWNIKLLLRDNIT</sequence>
<organism evidence="8 9">
    <name type="scientific">Citrus sinensis</name>
    <name type="common">Sweet orange</name>
    <name type="synonym">Citrus aurantium var. sinensis</name>
    <dbReference type="NCBI Taxonomy" id="2711"/>
    <lineage>
        <taxon>Eukaryota</taxon>
        <taxon>Viridiplantae</taxon>
        <taxon>Streptophyta</taxon>
        <taxon>Embryophyta</taxon>
        <taxon>Tracheophyta</taxon>
        <taxon>Spermatophyta</taxon>
        <taxon>Magnoliopsida</taxon>
        <taxon>eudicotyledons</taxon>
        <taxon>Gunneridae</taxon>
        <taxon>Pentapetalae</taxon>
        <taxon>rosids</taxon>
        <taxon>malvids</taxon>
        <taxon>Sapindales</taxon>
        <taxon>Rutaceae</taxon>
        <taxon>Aurantioideae</taxon>
        <taxon>Citrus</taxon>
    </lineage>
</organism>
<evidence type="ECO:0000313" key="8">
    <source>
        <dbReference type="EMBL" id="KDO52920.1"/>
    </source>
</evidence>
<dbReference type="Pfam" id="PF23559">
    <property type="entry name" value="WHD_DRP"/>
    <property type="match status" value="1"/>
</dbReference>
<evidence type="ECO:0000256" key="6">
    <source>
        <dbReference type="ARBA" id="ARBA00022840"/>
    </source>
</evidence>
<evidence type="ECO:0000259" key="7">
    <source>
        <dbReference type="SMART" id="SM00382"/>
    </source>
</evidence>
<keyword evidence="2" id="KW-0433">Leucine-rich repeat</keyword>
<protein>
    <recommendedName>
        <fullName evidence="7">AAA+ ATPase domain-containing protein</fullName>
    </recommendedName>
</protein>
<dbReference type="InterPro" id="IPR003593">
    <property type="entry name" value="AAA+_ATPase"/>
</dbReference>
<dbReference type="Gene3D" id="3.80.10.10">
    <property type="entry name" value="Ribonuclease Inhibitor"/>
    <property type="match status" value="1"/>
</dbReference>
<keyword evidence="9" id="KW-1185">Reference proteome</keyword>
<evidence type="ECO:0000256" key="5">
    <source>
        <dbReference type="ARBA" id="ARBA00022821"/>
    </source>
</evidence>
<dbReference type="SMART" id="SM00382">
    <property type="entry name" value="AAA"/>
    <property type="match status" value="1"/>
</dbReference>
<dbReference type="PANTHER" id="PTHR33463">
    <property type="entry name" value="NB-ARC DOMAIN-CONTAINING PROTEIN-RELATED"/>
    <property type="match status" value="1"/>
</dbReference>
<dbReference type="Pfam" id="PF00931">
    <property type="entry name" value="NB-ARC"/>
    <property type="match status" value="1"/>
</dbReference>
<dbReference type="FunFam" id="3.40.50.300:FF:001091">
    <property type="entry name" value="Probable disease resistance protein At1g61300"/>
    <property type="match status" value="1"/>
</dbReference>
<dbReference type="InterPro" id="IPR027417">
    <property type="entry name" value="P-loop_NTPase"/>
</dbReference>
<feature type="domain" description="AAA+ ATPase" evidence="7">
    <location>
        <begin position="4"/>
        <end position="146"/>
    </location>
</feature>
<dbReference type="SUPFAM" id="SSF52540">
    <property type="entry name" value="P-loop containing nucleoside triphosphate hydrolases"/>
    <property type="match status" value="1"/>
</dbReference>
<dbReference type="Gene3D" id="1.10.8.430">
    <property type="entry name" value="Helical domain of apoptotic protease-activating factors"/>
    <property type="match status" value="1"/>
</dbReference>
<feature type="non-terminal residue" evidence="8">
    <location>
        <position position="656"/>
    </location>
</feature>
<proteinExistence type="inferred from homology"/>
<evidence type="ECO:0000256" key="2">
    <source>
        <dbReference type="ARBA" id="ARBA00022614"/>
    </source>
</evidence>
<keyword evidence="4" id="KW-0547">Nucleotide-binding</keyword>
<dbReference type="AlphaFoldDB" id="A0A067EG81"/>
<dbReference type="Proteomes" id="UP000027120">
    <property type="component" value="Unassembled WGS sequence"/>
</dbReference>
<dbReference type="GO" id="GO:0006952">
    <property type="term" value="P:defense response"/>
    <property type="evidence" value="ECO:0007669"/>
    <property type="project" value="UniProtKB-KW"/>
</dbReference>
<dbReference type="InterPro" id="IPR002182">
    <property type="entry name" value="NB-ARC"/>
</dbReference>
<dbReference type="GO" id="GO:0043531">
    <property type="term" value="F:ADP binding"/>
    <property type="evidence" value="ECO:0007669"/>
    <property type="project" value="InterPro"/>
</dbReference>
<dbReference type="FunFam" id="1.10.8.430:FF:000003">
    <property type="entry name" value="Probable disease resistance protein At5g66910"/>
    <property type="match status" value="1"/>
</dbReference>